<dbReference type="AlphaFoldDB" id="A7SF92"/>
<keyword evidence="3 11" id="KW-0894">Sodium channel</keyword>
<dbReference type="Proteomes" id="UP000001593">
    <property type="component" value="Unassembled WGS sequence"/>
</dbReference>
<dbReference type="PANTHER" id="PTHR11690:SF248">
    <property type="entry name" value="PICKPOCKET 17, ISOFORM A"/>
    <property type="match status" value="1"/>
</dbReference>
<dbReference type="PhylomeDB" id="A7SF92"/>
<evidence type="ECO:0000256" key="7">
    <source>
        <dbReference type="ARBA" id="ARBA00023065"/>
    </source>
</evidence>
<keyword evidence="10 11" id="KW-0407">Ion channel</keyword>
<protein>
    <submittedName>
        <fullName evidence="13">Uncharacterized protein</fullName>
    </submittedName>
</protein>
<evidence type="ECO:0000256" key="4">
    <source>
        <dbReference type="ARBA" id="ARBA00022692"/>
    </source>
</evidence>
<keyword evidence="5" id="KW-1133">Transmembrane helix</keyword>
<dbReference type="GO" id="GO:0015280">
    <property type="term" value="F:ligand-gated sodium channel activity"/>
    <property type="evidence" value="ECO:0000318"/>
    <property type="project" value="GO_Central"/>
</dbReference>
<keyword evidence="9 11" id="KW-0739">Sodium transport</keyword>
<accession>A7SF92</accession>
<evidence type="ECO:0000313" key="14">
    <source>
        <dbReference type="Proteomes" id="UP000001593"/>
    </source>
</evidence>
<keyword evidence="8" id="KW-0472">Membrane</keyword>
<evidence type="ECO:0000256" key="11">
    <source>
        <dbReference type="RuleBase" id="RU000679"/>
    </source>
</evidence>
<evidence type="ECO:0000256" key="10">
    <source>
        <dbReference type="ARBA" id="ARBA00023303"/>
    </source>
</evidence>
<evidence type="ECO:0000256" key="2">
    <source>
        <dbReference type="ARBA" id="ARBA00022448"/>
    </source>
</evidence>
<dbReference type="Gene3D" id="1.10.287.770">
    <property type="entry name" value="YojJ-like"/>
    <property type="match status" value="1"/>
</dbReference>
<reference evidence="13 14" key="1">
    <citation type="journal article" date="2007" name="Science">
        <title>Sea anemone genome reveals ancestral eumetazoan gene repertoire and genomic organization.</title>
        <authorList>
            <person name="Putnam N.H."/>
            <person name="Srivastava M."/>
            <person name="Hellsten U."/>
            <person name="Dirks B."/>
            <person name="Chapman J."/>
            <person name="Salamov A."/>
            <person name="Terry A."/>
            <person name="Shapiro H."/>
            <person name="Lindquist E."/>
            <person name="Kapitonov V.V."/>
            <person name="Jurka J."/>
            <person name="Genikhovich G."/>
            <person name="Grigoriev I.V."/>
            <person name="Lucas S.M."/>
            <person name="Steele R.E."/>
            <person name="Finnerty J.R."/>
            <person name="Technau U."/>
            <person name="Martindale M.Q."/>
            <person name="Rokhsar D.S."/>
        </authorList>
    </citation>
    <scope>NUCLEOTIDE SEQUENCE [LARGE SCALE GENOMIC DNA]</scope>
    <source>
        <strain evidence="14">CH2 X CH6</strain>
    </source>
</reference>
<evidence type="ECO:0000313" key="13">
    <source>
        <dbReference type="EMBL" id="EDO37667.1"/>
    </source>
</evidence>
<dbReference type="PRINTS" id="PR01078">
    <property type="entry name" value="AMINACHANNEL"/>
</dbReference>
<keyword evidence="14" id="KW-1185">Reference proteome</keyword>
<dbReference type="InterPro" id="IPR001873">
    <property type="entry name" value="ENaC"/>
</dbReference>
<comment type="similarity">
    <text evidence="11">Belongs to the amiloride-sensitive sodium channel (TC 1.A.6) family.</text>
</comment>
<dbReference type="PANTHER" id="PTHR11690">
    <property type="entry name" value="AMILORIDE-SENSITIVE SODIUM CHANNEL-RELATED"/>
    <property type="match status" value="1"/>
</dbReference>
<keyword evidence="7 11" id="KW-0406">Ion transport</keyword>
<feature type="compositionally biased region" description="Basic and acidic residues" evidence="12">
    <location>
        <begin position="421"/>
        <end position="430"/>
    </location>
</feature>
<evidence type="ECO:0000256" key="9">
    <source>
        <dbReference type="ARBA" id="ARBA00023201"/>
    </source>
</evidence>
<keyword evidence="6" id="KW-0915">Sodium</keyword>
<dbReference type="Gene3D" id="1.10.287.820">
    <property type="entry name" value="Acid-sensing ion channel domain"/>
    <property type="match status" value="1"/>
</dbReference>
<evidence type="ECO:0000256" key="8">
    <source>
        <dbReference type="ARBA" id="ARBA00023136"/>
    </source>
</evidence>
<proteinExistence type="inferred from homology"/>
<keyword evidence="2 11" id="KW-0813">Transport</keyword>
<gene>
    <name evidence="13" type="ORF">NEMVEDRAFT_v1g211372</name>
</gene>
<dbReference type="HOGENOM" id="CLU_533527_0_0_1"/>
<feature type="region of interest" description="Disordered" evidence="12">
    <location>
        <begin position="403"/>
        <end position="442"/>
    </location>
</feature>
<evidence type="ECO:0000256" key="5">
    <source>
        <dbReference type="ARBA" id="ARBA00022989"/>
    </source>
</evidence>
<dbReference type="GO" id="GO:0035725">
    <property type="term" value="P:sodium ion transmembrane transport"/>
    <property type="evidence" value="ECO:0000318"/>
    <property type="project" value="GO_Central"/>
</dbReference>
<evidence type="ECO:0000256" key="1">
    <source>
        <dbReference type="ARBA" id="ARBA00004141"/>
    </source>
</evidence>
<organism evidence="13 14">
    <name type="scientific">Nematostella vectensis</name>
    <name type="common">Starlet sea anemone</name>
    <dbReference type="NCBI Taxonomy" id="45351"/>
    <lineage>
        <taxon>Eukaryota</taxon>
        <taxon>Metazoa</taxon>
        <taxon>Cnidaria</taxon>
        <taxon>Anthozoa</taxon>
        <taxon>Hexacorallia</taxon>
        <taxon>Actiniaria</taxon>
        <taxon>Edwardsiidae</taxon>
        <taxon>Nematostella</taxon>
    </lineage>
</organism>
<evidence type="ECO:0000256" key="12">
    <source>
        <dbReference type="SAM" id="MobiDB-lite"/>
    </source>
</evidence>
<evidence type="ECO:0000256" key="6">
    <source>
        <dbReference type="ARBA" id="ARBA00023053"/>
    </source>
</evidence>
<dbReference type="GO" id="GO:0005886">
    <property type="term" value="C:plasma membrane"/>
    <property type="evidence" value="ECO:0000318"/>
    <property type="project" value="GO_Central"/>
</dbReference>
<comment type="subcellular location">
    <subcellularLocation>
        <location evidence="1">Membrane</location>
        <topology evidence="1">Multi-pass membrane protein</topology>
    </subcellularLocation>
</comment>
<dbReference type="Pfam" id="PF00858">
    <property type="entry name" value="ASC"/>
    <property type="match status" value="1"/>
</dbReference>
<dbReference type="eggNOG" id="KOG4294">
    <property type="taxonomic scope" value="Eukaryota"/>
</dbReference>
<dbReference type="InParanoid" id="A7SF92"/>
<keyword evidence="4 11" id="KW-0812">Transmembrane</keyword>
<evidence type="ECO:0000256" key="3">
    <source>
        <dbReference type="ARBA" id="ARBA00022461"/>
    </source>
</evidence>
<dbReference type="EMBL" id="DS469642">
    <property type="protein sequence ID" value="EDO37667.1"/>
    <property type="molecule type" value="Genomic_DNA"/>
</dbReference>
<sequence>MPSPLEKGISVSPGFSTTTGIRMTNILRADPFNNKSCLSSDDIDPENLYRKRYNVSYSRTTCMDSCLAHKQVDMCGCLEYRFPNIDNRTVCDILDIDVIRCLNKVQSLYQDNKLGCSEKCRPPCNEEVFKLSISSARWPTDDYEAHFLDELKEDKGFVLPANADARAYFVKLQIFYEELNHEVIEEYRSYELVNFVSDIGGQLGLWIGISALTASELVELLIVIALHLLRKVTRTGLIDNSAEQPADTNPRYLDDITLTGDLGERRGALTDSNTSLTVRYLGEIARKRKMKGHKEKREASWHIDNSADQPADTNPHYLHDITFTGDLGERRAALTDSNTSLTVRYLGEIARKRNKKGHKEKRKASWHIDEEAFPCYRDQATFHPNVESNTSLTVRYLDDIVQKKSKHRKRSKGDTSMVQKGDGHRRDLSVRRGRLTESSGSLTKQQKVLNAVETINWPEEKKARFADVLNDVHNISSEKSEEEGDGVVFFFKSLKWERKKLRILKVLESHH</sequence>
<name>A7SF92_NEMVE</name>